<name>A0ACC2U9H7_9FUNG</name>
<dbReference type="EMBL" id="QTSX02000949">
    <property type="protein sequence ID" value="KAJ9083695.1"/>
    <property type="molecule type" value="Genomic_DNA"/>
</dbReference>
<comment type="caution">
    <text evidence="1">The sequence shown here is derived from an EMBL/GenBank/DDBJ whole genome shotgun (WGS) entry which is preliminary data.</text>
</comment>
<sequence>MVPASGPWALLGKLHQSCGGPYLQNPRVCAIFPELNLSSLKTDQTLQDSPGPTNTLSHRLELLNYSATRRPTTEDSLNSCQFAAKLMPMKTHTSKGDVTWLTEVVEGPTANLPSANTGVSKSTLEALESNHDPLKTT</sequence>
<evidence type="ECO:0000313" key="2">
    <source>
        <dbReference type="Proteomes" id="UP001165960"/>
    </source>
</evidence>
<gene>
    <name evidence="1" type="ORF">DSO57_1032178</name>
</gene>
<protein>
    <submittedName>
        <fullName evidence="1">Uncharacterized protein</fullName>
    </submittedName>
</protein>
<dbReference type="Proteomes" id="UP001165960">
    <property type="component" value="Unassembled WGS sequence"/>
</dbReference>
<proteinExistence type="predicted"/>
<evidence type="ECO:0000313" key="1">
    <source>
        <dbReference type="EMBL" id="KAJ9083695.1"/>
    </source>
</evidence>
<reference evidence="1" key="1">
    <citation type="submission" date="2022-04" db="EMBL/GenBank/DDBJ databases">
        <title>Genome of the entomopathogenic fungus Entomophthora muscae.</title>
        <authorList>
            <person name="Elya C."/>
            <person name="Lovett B.R."/>
            <person name="Lee E."/>
            <person name="Macias A.M."/>
            <person name="Hajek A.E."/>
            <person name="De Bivort B.L."/>
            <person name="Kasson M.T."/>
            <person name="De Fine Licht H.H."/>
            <person name="Stajich J.E."/>
        </authorList>
    </citation>
    <scope>NUCLEOTIDE SEQUENCE</scope>
    <source>
        <strain evidence="1">Berkeley</strain>
    </source>
</reference>
<organism evidence="1 2">
    <name type="scientific">Entomophthora muscae</name>
    <dbReference type="NCBI Taxonomy" id="34485"/>
    <lineage>
        <taxon>Eukaryota</taxon>
        <taxon>Fungi</taxon>
        <taxon>Fungi incertae sedis</taxon>
        <taxon>Zoopagomycota</taxon>
        <taxon>Entomophthoromycotina</taxon>
        <taxon>Entomophthoromycetes</taxon>
        <taxon>Entomophthorales</taxon>
        <taxon>Entomophthoraceae</taxon>
        <taxon>Entomophthora</taxon>
    </lineage>
</organism>
<accession>A0ACC2U9H7</accession>
<keyword evidence="2" id="KW-1185">Reference proteome</keyword>